<feature type="chain" id="PRO_5040886008" evidence="1">
    <location>
        <begin position="30"/>
        <end position="50"/>
    </location>
</feature>
<keyword evidence="3" id="KW-1185">Reference proteome</keyword>
<accession>A0A9X2C436</accession>
<feature type="signal peptide" evidence="1">
    <location>
        <begin position="1"/>
        <end position="29"/>
    </location>
</feature>
<dbReference type="Proteomes" id="UP001139353">
    <property type="component" value="Unassembled WGS sequence"/>
</dbReference>
<reference evidence="2" key="1">
    <citation type="submission" date="2021-11" db="EMBL/GenBank/DDBJ databases">
        <title>BS-T2-15 a new species belonging to the Comamonadaceae family isolated from the soil of a French oak forest.</title>
        <authorList>
            <person name="Mieszkin S."/>
            <person name="Alain K."/>
        </authorList>
    </citation>
    <scope>NUCLEOTIDE SEQUENCE</scope>
    <source>
        <strain evidence="2">BS-T2-15</strain>
    </source>
</reference>
<gene>
    <name evidence="2" type="ORF">LPC04_22885</name>
</gene>
<dbReference type="RefSeq" id="WP_275684613.1">
    <property type="nucleotide sequence ID" value="NZ_JAJLJH010000009.1"/>
</dbReference>
<sequence length="50" mass="5047">MHHPASRHVVTTFALLLLAALSGCGGGDAQDAPKNGFEPITCSAQPSPCA</sequence>
<dbReference type="EMBL" id="JAJLJH010000009">
    <property type="protein sequence ID" value="MCK9688565.1"/>
    <property type="molecule type" value="Genomic_DNA"/>
</dbReference>
<comment type="caution">
    <text evidence="2">The sequence shown here is derived from an EMBL/GenBank/DDBJ whole genome shotgun (WGS) entry which is preliminary data.</text>
</comment>
<evidence type="ECO:0000256" key="1">
    <source>
        <dbReference type="SAM" id="SignalP"/>
    </source>
</evidence>
<keyword evidence="1" id="KW-0732">Signal</keyword>
<protein>
    <submittedName>
        <fullName evidence="2">Uncharacterized protein</fullName>
    </submittedName>
</protein>
<proteinExistence type="predicted"/>
<dbReference type="PROSITE" id="PS51257">
    <property type="entry name" value="PROKAR_LIPOPROTEIN"/>
    <property type="match status" value="1"/>
</dbReference>
<dbReference type="AlphaFoldDB" id="A0A9X2C436"/>
<evidence type="ECO:0000313" key="2">
    <source>
        <dbReference type="EMBL" id="MCK9688565.1"/>
    </source>
</evidence>
<organism evidence="2 3">
    <name type="scientific">Scleromatobacter humisilvae</name>
    <dbReference type="NCBI Taxonomy" id="2897159"/>
    <lineage>
        <taxon>Bacteria</taxon>
        <taxon>Pseudomonadati</taxon>
        <taxon>Pseudomonadota</taxon>
        <taxon>Betaproteobacteria</taxon>
        <taxon>Burkholderiales</taxon>
        <taxon>Sphaerotilaceae</taxon>
        <taxon>Scleromatobacter</taxon>
    </lineage>
</organism>
<evidence type="ECO:0000313" key="3">
    <source>
        <dbReference type="Proteomes" id="UP001139353"/>
    </source>
</evidence>
<name>A0A9X2C436_9BURK</name>